<name>X0Z3X2_9ZZZZ</name>
<dbReference type="InterPro" id="IPR020845">
    <property type="entry name" value="AMP-binding_CS"/>
</dbReference>
<dbReference type="EMBL" id="BART01006446">
    <property type="protein sequence ID" value="GAG63709.1"/>
    <property type="molecule type" value="Genomic_DNA"/>
</dbReference>
<comment type="similarity">
    <text evidence="1">Belongs to the ATP-dependent AMP-binding enzyme family.</text>
</comment>
<dbReference type="AlphaFoldDB" id="X0Z3X2"/>
<evidence type="ECO:0000256" key="1">
    <source>
        <dbReference type="ARBA" id="ARBA00006432"/>
    </source>
</evidence>
<keyword evidence="2" id="KW-0436">Ligase</keyword>
<dbReference type="InterPro" id="IPR042099">
    <property type="entry name" value="ANL_N_sf"/>
</dbReference>
<dbReference type="Gene3D" id="3.40.50.12780">
    <property type="entry name" value="N-terminal domain of ligase-like"/>
    <property type="match status" value="1"/>
</dbReference>
<dbReference type="SUPFAM" id="SSF56801">
    <property type="entry name" value="Acetyl-CoA synthetase-like"/>
    <property type="match status" value="1"/>
</dbReference>
<evidence type="ECO:0000256" key="2">
    <source>
        <dbReference type="ARBA" id="ARBA00022598"/>
    </source>
</evidence>
<sequence>IIRVTRVNKMSWDYNRDKTTDLMSLIKLSSESYGSEKYIVPVEDEIDAITFEKLYEFAIKLDYFLKTCDAEQNDRIAVVFQNSTLMALLFLSVIATKRVLVPINPKSGTKEIDYILKDSSPKLLLYDSSIGENINQLTFKNKKIVVGDHSELIEEIFNRDIDTAEGPLLNETESDGNIEAEIVFTSGTTGNPKGVVLTHRNLLEDSFAIGREFEFTSDTVFLTVCPLFHNSGQVPTTLVPLWCGGSTTAVRSDVGLLKFWYFVDRFEANWSFVTPAFLSFFNLRGGESSKENHERHFFWRC</sequence>
<feature type="non-terminal residue" evidence="4">
    <location>
        <position position="1"/>
    </location>
</feature>
<dbReference type="Pfam" id="PF00501">
    <property type="entry name" value="AMP-binding"/>
    <property type="match status" value="1"/>
</dbReference>
<evidence type="ECO:0000313" key="4">
    <source>
        <dbReference type="EMBL" id="GAG63709.1"/>
    </source>
</evidence>
<accession>X0Z3X2</accession>
<proteinExistence type="inferred from homology"/>
<dbReference type="GO" id="GO:0031956">
    <property type="term" value="F:medium-chain fatty acid-CoA ligase activity"/>
    <property type="evidence" value="ECO:0007669"/>
    <property type="project" value="TreeGrafter"/>
</dbReference>
<feature type="domain" description="AMP-dependent synthetase/ligase" evidence="3">
    <location>
        <begin position="44"/>
        <end position="281"/>
    </location>
</feature>
<protein>
    <recommendedName>
        <fullName evidence="3">AMP-dependent synthetase/ligase domain-containing protein</fullName>
    </recommendedName>
</protein>
<gene>
    <name evidence="4" type="ORF">S01H4_14703</name>
</gene>
<reference evidence="4" key="1">
    <citation type="journal article" date="2014" name="Front. Microbiol.">
        <title>High frequency of phylogenetically diverse reductive dehalogenase-homologous genes in deep subseafloor sedimentary metagenomes.</title>
        <authorList>
            <person name="Kawai M."/>
            <person name="Futagami T."/>
            <person name="Toyoda A."/>
            <person name="Takaki Y."/>
            <person name="Nishi S."/>
            <person name="Hori S."/>
            <person name="Arai W."/>
            <person name="Tsubouchi T."/>
            <person name="Morono Y."/>
            <person name="Uchiyama I."/>
            <person name="Ito T."/>
            <person name="Fujiyama A."/>
            <person name="Inagaki F."/>
            <person name="Takami H."/>
        </authorList>
    </citation>
    <scope>NUCLEOTIDE SEQUENCE</scope>
    <source>
        <strain evidence="4">Expedition CK06-06</strain>
    </source>
</reference>
<dbReference type="InterPro" id="IPR000873">
    <property type="entry name" value="AMP-dep_synth/lig_dom"/>
</dbReference>
<dbReference type="PANTHER" id="PTHR43201">
    <property type="entry name" value="ACYL-COA SYNTHETASE"/>
    <property type="match status" value="1"/>
</dbReference>
<dbReference type="PROSITE" id="PS00455">
    <property type="entry name" value="AMP_BINDING"/>
    <property type="match status" value="1"/>
</dbReference>
<organism evidence="4">
    <name type="scientific">marine sediment metagenome</name>
    <dbReference type="NCBI Taxonomy" id="412755"/>
    <lineage>
        <taxon>unclassified sequences</taxon>
        <taxon>metagenomes</taxon>
        <taxon>ecological metagenomes</taxon>
    </lineage>
</organism>
<comment type="caution">
    <text evidence="4">The sequence shown here is derived from an EMBL/GenBank/DDBJ whole genome shotgun (WGS) entry which is preliminary data.</text>
</comment>
<dbReference type="PANTHER" id="PTHR43201:SF5">
    <property type="entry name" value="MEDIUM-CHAIN ACYL-COA LIGASE ACSF2, MITOCHONDRIAL"/>
    <property type="match status" value="1"/>
</dbReference>
<evidence type="ECO:0000259" key="3">
    <source>
        <dbReference type="Pfam" id="PF00501"/>
    </source>
</evidence>
<dbReference type="GO" id="GO:0006631">
    <property type="term" value="P:fatty acid metabolic process"/>
    <property type="evidence" value="ECO:0007669"/>
    <property type="project" value="TreeGrafter"/>
</dbReference>